<keyword evidence="5 6" id="KW-0012">Acyltransferase</keyword>
<evidence type="ECO:0000313" key="11">
    <source>
        <dbReference type="RefSeq" id="XP_022083357.1"/>
    </source>
</evidence>
<dbReference type="FunFam" id="3.30.559.10:FF:000003">
    <property type="entry name" value="Acetyltransferase component of pyruvate dehydrogenase complex"/>
    <property type="match status" value="1"/>
</dbReference>
<dbReference type="InterPro" id="IPR004167">
    <property type="entry name" value="PSBD"/>
</dbReference>
<dbReference type="PROSITE" id="PS00189">
    <property type="entry name" value="LIPOYL"/>
    <property type="match status" value="1"/>
</dbReference>
<evidence type="ECO:0000256" key="3">
    <source>
        <dbReference type="ARBA" id="ARBA00022823"/>
    </source>
</evidence>
<dbReference type="GO" id="GO:0006086">
    <property type="term" value="P:pyruvate decarboxylation to acetyl-CoA"/>
    <property type="evidence" value="ECO:0007669"/>
    <property type="project" value="InterPro"/>
</dbReference>
<feature type="region of interest" description="Disordered" evidence="7">
    <location>
        <begin position="193"/>
        <end position="242"/>
    </location>
</feature>
<dbReference type="Pfam" id="PF00364">
    <property type="entry name" value="Biotin_lipoyl"/>
    <property type="match status" value="1"/>
</dbReference>
<keyword evidence="3 6" id="KW-0450">Lipoyl</keyword>
<proteinExistence type="inferred from homology"/>
<protein>
    <recommendedName>
        <fullName evidence="6">Acetyltransferase component of pyruvate dehydrogenase complex</fullName>
        <ecNumber evidence="6">2.3.1.12</ecNumber>
    </recommendedName>
</protein>
<dbReference type="RefSeq" id="XP_022083357.1">
    <property type="nucleotide sequence ID" value="XM_022227665.1"/>
</dbReference>
<dbReference type="InterPro" id="IPR036625">
    <property type="entry name" value="E3-bd_dom_sf"/>
</dbReference>
<gene>
    <name evidence="11" type="primary">LOC110975296</name>
</gene>
<evidence type="ECO:0000256" key="5">
    <source>
        <dbReference type="ARBA" id="ARBA00023315"/>
    </source>
</evidence>
<dbReference type="InterPro" id="IPR045257">
    <property type="entry name" value="E2/Pdx1"/>
</dbReference>
<dbReference type="Gene3D" id="2.40.50.100">
    <property type="match status" value="1"/>
</dbReference>
<dbReference type="SUPFAM" id="SSF52777">
    <property type="entry name" value="CoA-dependent acyltransferases"/>
    <property type="match status" value="1"/>
</dbReference>
<feature type="domain" description="Peripheral subunit-binding (PSBD)" evidence="9">
    <location>
        <begin position="244"/>
        <end position="281"/>
    </location>
</feature>
<comment type="catalytic activity">
    <reaction evidence="6">
        <text>N(6)-[(R)-dihydrolipoyl]-L-lysyl-[protein] + acetyl-CoA = N(6)-[(R)-S(8)-acetyldihydrolipoyl]-L-lysyl-[protein] + CoA</text>
        <dbReference type="Rhea" id="RHEA:17017"/>
        <dbReference type="Rhea" id="RHEA-COMP:10475"/>
        <dbReference type="Rhea" id="RHEA-COMP:10478"/>
        <dbReference type="ChEBI" id="CHEBI:57287"/>
        <dbReference type="ChEBI" id="CHEBI:57288"/>
        <dbReference type="ChEBI" id="CHEBI:83100"/>
        <dbReference type="ChEBI" id="CHEBI:83111"/>
        <dbReference type="EC" id="2.3.1.12"/>
    </reaction>
</comment>
<dbReference type="CDD" id="cd06849">
    <property type="entry name" value="lipoyl_domain"/>
    <property type="match status" value="1"/>
</dbReference>
<dbReference type="Pfam" id="PF02817">
    <property type="entry name" value="E3_binding"/>
    <property type="match status" value="1"/>
</dbReference>
<dbReference type="InterPro" id="IPR003016">
    <property type="entry name" value="2-oxoA_DH_lipoyl-BS"/>
</dbReference>
<dbReference type="GO" id="GO:0004742">
    <property type="term" value="F:dihydrolipoyllysine-residue acetyltransferase activity"/>
    <property type="evidence" value="ECO:0007669"/>
    <property type="project" value="UniProtKB-UniRule"/>
</dbReference>
<dbReference type="OrthoDB" id="537444at2759"/>
<dbReference type="PROSITE" id="PS50968">
    <property type="entry name" value="BIOTINYL_LIPOYL"/>
    <property type="match status" value="1"/>
</dbReference>
<evidence type="ECO:0000259" key="8">
    <source>
        <dbReference type="PROSITE" id="PS50968"/>
    </source>
</evidence>
<dbReference type="Gene3D" id="4.10.320.10">
    <property type="entry name" value="E3-binding domain"/>
    <property type="match status" value="1"/>
</dbReference>
<dbReference type="FunFam" id="2.40.50.100:FF:000010">
    <property type="entry name" value="Acetyltransferase component of pyruvate dehydrogenase complex"/>
    <property type="match status" value="1"/>
</dbReference>
<dbReference type="CTD" id="1737"/>
<dbReference type="InterPro" id="IPR000089">
    <property type="entry name" value="Biotin_lipoyl"/>
</dbReference>
<feature type="domain" description="Lipoyl-binding" evidence="8">
    <location>
        <begin position="94"/>
        <end position="170"/>
    </location>
</feature>
<dbReference type="PANTHER" id="PTHR23151">
    <property type="entry name" value="DIHYDROLIPOAMIDE ACETYL/SUCCINYL-TRANSFERASE-RELATED"/>
    <property type="match status" value="1"/>
</dbReference>
<name>A0A8B7XT23_ACAPL</name>
<dbReference type="SUPFAM" id="SSF51230">
    <property type="entry name" value="Single hybrid motif"/>
    <property type="match status" value="1"/>
</dbReference>
<comment type="cofactor">
    <cofactor evidence="6">
        <name>(R)-lipoate</name>
        <dbReference type="ChEBI" id="CHEBI:83088"/>
    </cofactor>
    <text evidence="6">Binds 1 lipoyl cofactor covalently.</text>
</comment>
<comment type="function">
    <text evidence="6">The pyruvate dehydrogenase complex catalyzes the overall conversion of pyruvate to acetyl-CoA and CO(2).</text>
</comment>
<keyword evidence="4" id="KW-0809">Transit peptide</keyword>
<dbReference type="GO" id="GO:0045254">
    <property type="term" value="C:pyruvate dehydrogenase complex"/>
    <property type="evidence" value="ECO:0007669"/>
    <property type="project" value="UniProtKB-UniRule"/>
</dbReference>
<dbReference type="NCBIfam" id="TIGR01349">
    <property type="entry name" value="PDHac_trf_mito"/>
    <property type="match status" value="1"/>
</dbReference>
<evidence type="ECO:0000256" key="7">
    <source>
        <dbReference type="SAM" id="MobiDB-lite"/>
    </source>
</evidence>
<dbReference type="InterPro" id="IPR011053">
    <property type="entry name" value="Single_hybrid_motif"/>
</dbReference>
<dbReference type="SUPFAM" id="SSF47005">
    <property type="entry name" value="Peripheral subunit-binding domain of 2-oxo acid dehydrogenase complex"/>
    <property type="match status" value="1"/>
</dbReference>
<dbReference type="InterPro" id="IPR023213">
    <property type="entry name" value="CAT-like_dom_sf"/>
</dbReference>
<evidence type="ECO:0000256" key="6">
    <source>
        <dbReference type="RuleBase" id="RU361137"/>
    </source>
</evidence>
<dbReference type="Pfam" id="PF00198">
    <property type="entry name" value="2-oxoacid_dh"/>
    <property type="match status" value="1"/>
</dbReference>
<dbReference type="PROSITE" id="PS51826">
    <property type="entry name" value="PSBD"/>
    <property type="match status" value="1"/>
</dbReference>
<dbReference type="PANTHER" id="PTHR23151:SF90">
    <property type="entry name" value="DIHYDROLIPOYLLYSINE-RESIDUE ACETYLTRANSFERASE COMPONENT OF PYRUVATE DEHYDROGENASE COMPLEX, MITOCHONDRIAL-RELATED"/>
    <property type="match status" value="1"/>
</dbReference>
<evidence type="ECO:0000256" key="2">
    <source>
        <dbReference type="ARBA" id="ARBA00022679"/>
    </source>
</evidence>
<dbReference type="InterPro" id="IPR006257">
    <property type="entry name" value="LAT1"/>
</dbReference>
<evidence type="ECO:0000259" key="9">
    <source>
        <dbReference type="PROSITE" id="PS51826"/>
    </source>
</evidence>
<dbReference type="AlphaFoldDB" id="A0A8B7XT23"/>
<dbReference type="EC" id="2.3.1.12" evidence="6"/>
<sequence length="527" mass="57375">MRICSINLRESRRRSRRCAEMQRSGLIFRACFRAQTLCRAPKISSGRVFFARAIHTCRAASRWTGRSSSSAFTGQTWLRRTPVRPFSSEDLPQHYKITLPALSPTMETGTLVRWEKQPGDSLSEGDLLCEIETDKATMGFETPEEGYLARTFVEAGAKDVPVGTLLCIIVENESDIPAFKDFEDSGEIIGSTAEEEKPAPPPPPPKPAPATPPPPSPPSPPPAAKPVPPPVPPMPSPAPGQRVFASPLAKRLAAERGINLMDVTGTGPGGRVRRTDIESYTPSAVAAPTLAAMPGAVYTDVPVGELRQFIANRVTQSKQMIPHYFLTVEINIEELLRLKDDLNQTVAADGVELTVNDFVVKATALASLKVPEANSSWMEDRIRQYHHVDVNVTVQTDNGMMTPVIFNVDGKGIGAINREARELASRAVEGTLQPQEYQAGTITVSDLSSFGIKHFATIINPTQSCAVAVGALQNVMVPDEDAEEGYRATTTINVTLSCDHRVVDGAVGAQWLQKFKTFLEKPHTMLL</sequence>
<feature type="compositionally biased region" description="Pro residues" evidence="7">
    <location>
        <begin position="199"/>
        <end position="238"/>
    </location>
</feature>
<dbReference type="Gene3D" id="3.30.559.10">
    <property type="entry name" value="Chloramphenicol acetyltransferase-like domain"/>
    <property type="match status" value="1"/>
</dbReference>
<dbReference type="GO" id="GO:0005739">
    <property type="term" value="C:mitochondrion"/>
    <property type="evidence" value="ECO:0007669"/>
    <property type="project" value="UniProtKB-SubCell"/>
</dbReference>
<dbReference type="GeneID" id="110975296"/>
<reference evidence="11" key="1">
    <citation type="submission" date="2025-08" db="UniProtKB">
        <authorList>
            <consortium name="RefSeq"/>
        </authorList>
    </citation>
    <scope>IDENTIFICATION</scope>
</reference>
<dbReference type="Proteomes" id="UP000694845">
    <property type="component" value="Unplaced"/>
</dbReference>
<comment type="similarity">
    <text evidence="1 6">Belongs to the 2-oxoacid dehydrogenase family.</text>
</comment>
<evidence type="ECO:0000256" key="4">
    <source>
        <dbReference type="ARBA" id="ARBA00022946"/>
    </source>
</evidence>
<dbReference type="KEGG" id="aplc:110975296"/>
<keyword evidence="10" id="KW-1185">Reference proteome</keyword>
<evidence type="ECO:0000256" key="1">
    <source>
        <dbReference type="ARBA" id="ARBA00007317"/>
    </source>
</evidence>
<evidence type="ECO:0000313" key="10">
    <source>
        <dbReference type="Proteomes" id="UP000694845"/>
    </source>
</evidence>
<keyword evidence="2 6" id="KW-0808">Transferase</keyword>
<organism evidence="10 11">
    <name type="scientific">Acanthaster planci</name>
    <name type="common">Crown-of-thorns starfish</name>
    <dbReference type="NCBI Taxonomy" id="133434"/>
    <lineage>
        <taxon>Eukaryota</taxon>
        <taxon>Metazoa</taxon>
        <taxon>Echinodermata</taxon>
        <taxon>Eleutherozoa</taxon>
        <taxon>Asterozoa</taxon>
        <taxon>Asteroidea</taxon>
        <taxon>Valvatacea</taxon>
        <taxon>Valvatida</taxon>
        <taxon>Acanthasteridae</taxon>
        <taxon>Acanthaster</taxon>
    </lineage>
</organism>
<dbReference type="InterPro" id="IPR001078">
    <property type="entry name" value="2-oxoacid_DH_actylTfrase"/>
</dbReference>
<comment type="subcellular location">
    <subcellularLocation>
        <location evidence="6">Mitochondrion</location>
    </subcellularLocation>
</comment>
<accession>A0A8B7XT23</accession>